<evidence type="ECO:0000256" key="11">
    <source>
        <dbReference type="SAM" id="Phobius"/>
    </source>
</evidence>
<dbReference type="Gene3D" id="1.20.1070.10">
    <property type="entry name" value="Rhodopsin 7-helix transmembrane proteins"/>
    <property type="match status" value="1"/>
</dbReference>
<feature type="domain" description="G-protein coupled receptors family 1 profile" evidence="12">
    <location>
        <begin position="109"/>
        <end position="327"/>
    </location>
</feature>
<dbReference type="AlphaFoldDB" id="A0A669B4H0"/>
<dbReference type="Pfam" id="PF13853">
    <property type="entry name" value="7tm_4"/>
    <property type="match status" value="1"/>
</dbReference>
<dbReference type="InterPro" id="IPR000276">
    <property type="entry name" value="GPCR_Rhodpsn"/>
</dbReference>
<dbReference type="Ensembl" id="ENSONIT00000083483.1">
    <property type="protein sequence ID" value="ENSONIP00000030355.1"/>
    <property type="gene ID" value="ENSONIG00000004120.2"/>
</dbReference>
<dbReference type="InterPro" id="IPR017452">
    <property type="entry name" value="GPCR_Rhodpsn_7TM"/>
</dbReference>
<keyword evidence="14" id="KW-1185">Reference proteome</keyword>
<dbReference type="PRINTS" id="PR00245">
    <property type="entry name" value="OLFACTORYR"/>
</dbReference>
<dbReference type="SUPFAM" id="SSF81321">
    <property type="entry name" value="Family A G protein-coupled receptor-like"/>
    <property type="match status" value="1"/>
</dbReference>
<dbReference type="Proteomes" id="UP000005207">
    <property type="component" value="Linkage group LG10"/>
</dbReference>
<evidence type="ECO:0000256" key="5">
    <source>
        <dbReference type="ARBA" id="ARBA00022725"/>
    </source>
</evidence>
<feature type="transmembrane region" description="Helical" evidence="11">
    <location>
        <begin position="210"/>
        <end position="232"/>
    </location>
</feature>
<dbReference type="GeneTree" id="ENSGT00940000162014"/>
<accession>A0A669B4H0</accession>
<evidence type="ECO:0000256" key="6">
    <source>
        <dbReference type="ARBA" id="ARBA00022989"/>
    </source>
</evidence>
<keyword evidence="10" id="KW-0807">Transducer</keyword>
<keyword evidence="8 11" id="KW-0472">Membrane</keyword>
<name>A0A669B4H0_ORENI</name>
<proteinExistence type="predicted"/>
<evidence type="ECO:0000256" key="4">
    <source>
        <dbReference type="ARBA" id="ARBA00022692"/>
    </source>
</evidence>
<organism evidence="13 14">
    <name type="scientific">Oreochromis niloticus</name>
    <name type="common">Nile tilapia</name>
    <name type="synonym">Tilapia nilotica</name>
    <dbReference type="NCBI Taxonomy" id="8128"/>
    <lineage>
        <taxon>Eukaryota</taxon>
        <taxon>Metazoa</taxon>
        <taxon>Chordata</taxon>
        <taxon>Craniata</taxon>
        <taxon>Vertebrata</taxon>
        <taxon>Euteleostomi</taxon>
        <taxon>Actinopterygii</taxon>
        <taxon>Neopterygii</taxon>
        <taxon>Teleostei</taxon>
        <taxon>Neoteleostei</taxon>
        <taxon>Acanthomorphata</taxon>
        <taxon>Ovalentaria</taxon>
        <taxon>Cichlomorphae</taxon>
        <taxon>Cichliformes</taxon>
        <taxon>Cichlidae</taxon>
        <taxon>African cichlids</taxon>
        <taxon>Pseudocrenilabrinae</taxon>
        <taxon>Oreochromini</taxon>
        <taxon>Oreochromis</taxon>
    </lineage>
</organism>
<evidence type="ECO:0000313" key="13">
    <source>
        <dbReference type="Ensembl" id="ENSONIP00000030355.1"/>
    </source>
</evidence>
<keyword evidence="7" id="KW-0297">G-protein coupled receptor</keyword>
<reference evidence="14" key="1">
    <citation type="submission" date="2012-01" db="EMBL/GenBank/DDBJ databases">
        <title>The Genome Sequence of Oreochromis niloticus (Nile Tilapia).</title>
        <authorList>
            <consortium name="Broad Institute Genome Assembly Team"/>
            <consortium name="Broad Institute Sequencing Platform"/>
            <person name="Di Palma F."/>
            <person name="Johnson J."/>
            <person name="Lander E.S."/>
            <person name="Lindblad-Toh K."/>
        </authorList>
    </citation>
    <scope>NUCLEOTIDE SEQUENCE [LARGE SCALE GENOMIC DNA]</scope>
</reference>
<dbReference type="PRINTS" id="PR00237">
    <property type="entry name" value="GPCRRHODOPSN"/>
</dbReference>
<evidence type="ECO:0000259" key="12">
    <source>
        <dbReference type="PROSITE" id="PS50262"/>
    </source>
</evidence>
<keyword evidence="5" id="KW-0552">Olfaction</keyword>
<dbReference type="InParanoid" id="A0A669B4H0"/>
<evidence type="ECO:0000256" key="3">
    <source>
        <dbReference type="ARBA" id="ARBA00022606"/>
    </source>
</evidence>
<evidence type="ECO:0000256" key="8">
    <source>
        <dbReference type="ARBA" id="ARBA00023136"/>
    </source>
</evidence>
<dbReference type="PROSITE" id="PS50262">
    <property type="entry name" value="G_PROTEIN_RECEP_F1_2"/>
    <property type="match status" value="1"/>
</dbReference>
<evidence type="ECO:0000256" key="2">
    <source>
        <dbReference type="ARBA" id="ARBA00022475"/>
    </source>
</evidence>
<reference evidence="13" key="2">
    <citation type="submission" date="2025-08" db="UniProtKB">
        <authorList>
            <consortium name="Ensembl"/>
        </authorList>
    </citation>
    <scope>IDENTIFICATION</scope>
</reference>
<feature type="transmembrane region" description="Helical" evidence="11">
    <location>
        <begin position="153"/>
        <end position="173"/>
    </location>
</feature>
<dbReference type="GO" id="GO:0005886">
    <property type="term" value="C:plasma membrane"/>
    <property type="evidence" value="ECO:0007669"/>
    <property type="project" value="UniProtKB-SubCell"/>
</dbReference>
<evidence type="ECO:0000256" key="7">
    <source>
        <dbReference type="ARBA" id="ARBA00023040"/>
    </source>
</evidence>
<dbReference type="GO" id="GO:0004984">
    <property type="term" value="F:olfactory receptor activity"/>
    <property type="evidence" value="ECO:0007669"/>
    <property type="project" value="InterPro"/>
</dbReference>
<gene>
    <name evidence="13" type="primary">or6at1</name>
</gene>
<keyword evidence="4 11" id="KW-0812">Transmembrane</keyword>
<feature type="transmembrane region" description="Helical" evidence="11">
    <location>
        <begin position="93"/>
        <end position="117"/>
    </location>
</feature>
<keyword evidence="3" id="KW-0716">Sensory transduction</keyword>
<feature type="transmembrane region" description="Helical" evidence="11">
    <location>
        <begin position="309"/>
        <end position="329"/>
    </location>
</feature>
<evidence type="ECO:0000256" key="9">
    <source>
        <dbReference type="ARBA" id="ARBA00023170"/>
    </source>
</evidence>
<dbReference type="FunFam" id="1.20.1070.10:FF:000015">
    <property type="entry name" value="Olfactory receptor"/>
    <property type="match status" value="1"/>
</dbReference>
<sequence length="425" mass="47849">MTRLSKFEGNRKNAQCNFTGQWVQLSWHHISSTNNAPFWTWTPLMNTDGLFFPSDFPPLSTNHRSSSANGTLELSGVTFFIIQGLTNLDEKKIILFSILLLIYIMILGGNSIIIYVALTDPKLNSPLYFFLCNLSFVDMVYTTTTIPNMLSGLLTDILTISVLGCFLQMYFFIQLSVTGRAILTVMAYDRYVAICTPLQYNSIMTRPVRLLLVAGAWGFGAVCTLPATVIAFERPYCGPNVVKHAWCDPSSVRRLVCGDTSLDNIVSLSFAMVALLTTGILILSSYILIGVSISRMVVAQRLKAFRTCAAHLTVVSISYAAASFVYISYRVGNFSPEVQTLLYFLRNVSVQYSVKVLSHPSFISIFGRKTRNTCRDLLKQANPKWKYSIWTFLMSCRYSFSTFILHLFLFSRTRTLIDRLSCKLP</sequence>
<keyword evidence="9" id="KW-0675">Receptor</keyword>
<dbReference type="GO" id="GO:0004930">
    <property type="term" value="F:G protein-coupled receptor activity"/>
    <property type="evidence" value="ECO:0007669"/>
    <property type="project" value="UniProtKB-KW"/>
</dbReference>
<evidence type="ECO:0000313" key="14">
    <source>
        <dbReference type="Proteomes" id="UP000005207"/>
    </source>
</evidence>
<protein>
    <submittedName>
        <fullName evidence="13">Odorant receptor, family 6, subfamily AT, member 1</fullName>
    </submittedName>
</protein>
<evidence type="ECO:0000256" key="10">
    <source>
        <dbReference type="ARBA" id="ARBA00023224"/>
    </source>
</evidence>
<keyword evidence="6 11" id="KW-1133">Transmembrane helix</keyword>
<evidence type="ECO:0000256" key="1">
    <source>
        <dbReference type="ARBA" id="ARBA00004651"/>
    </source>
</evidence>
<dbReference type="FunCoup" id="A0A669B4H0">
    <property type="interactions" value="472"/>
</dbReference>
<dbReference type="PANTHER" id="PTHR26453">
    <property type="entry name" value="OLFACTORY RECEPTOR"/>
    <property type="match status" value="1"/>
</dbReference>
<feature type="transmembrane region" description="Helical" evidence="11">
    <location>
        <begin position="387"/>
        <end position="410"/>
    </location>
</feature>
<dbReference type="InterPro" id="IPR000725">
    <property type="entry name" value="Olfact_rcpt"/>
</dbReference>
<feature type="transmembrane region" description="Helical" evidence="11">
    <location>
        <begin position="265"/>
        <end position="289"/>
    </location>
</feature>
<keyword evidence="2" id="KW-1003">Cell membrane</keyword>
<reference evidence="13" key="3">
    <citation type="submission" date="2025-09" db="UniProtKB">
        <authorList>
            <consortium name="Ensembl"/>
        </authorList>
    </citation>
    <scope>IDENTIFICATION</scope>
</reference>
<comment type="subcellular location">
    <subcellularLocation>
        <location evidence="1">Cell membrane</location>
        <topology evidence="1">Multi-pass membrane protein</topology>
    </subcellularLocation>
</comment>